<proteinExistence type="predicted"/>
<feature type="region of interest" description="Disordered" evidence="1">
    <location>
        <begin position="28"/>
        <end position="57"/>
    </location>
</feature>
<gene>
    <name evidence="3" type="ORF">SAMN05443248_3661</name>
</gene>
<evidence type="ECO:0000256" key="1">
    <source>
        <dbReference type="SAM" id="MobiDB-lite"/>
    </source>
</evidence>
<evidence type="ECO:0008006" key="5">
    <source>
        <dbReference type="Google" id="ProtNLM"/>
    </source>
</evidence>
<dbReference type="OrthoDB" id="8242839at2"/>
<reference evidence="3 4" key="1">
    <citation type="submission" date="2016-11" db="EMBL/GenBank/DDBJ databases">
        <authorList>
            <person name="Jaros S."/>
            <person name="Januszkiewicz K."/>
            <person name="Wedrychowicz H."/>
        </authorList>
    </citation>
    <scope>NUCLEOTIDE SEQUENCE [LARGE SCALE GENOMIC DNA]</scope>
    <source>
        <strain evidence="3 4">GAS138</strain>
    </source>
</reference>
<evidence type="ECO:0000256" key="2">
    <source>
        <dbReference type="SAM" id="SignalP"/>
    </source>
</evidence>
<accession>A0A1M5Q6D1</accession>
<dbReference type="EMBL" id="LT670817">
    <property type="protein sequence ID" value="SHH09558.1"/>
    <property type="molecule type" value="Genomic_DNA"/>
</dbReference>
<dbReference type="AlphaFoldDB" id="A0A1M5Q6D1"/>
<feature type="compositionally biased region" description="Low complexity" evidence="1">
    <location>
        <begin position="28"/>
        <end position="42"/>
    </location>
</feature>
<organism evidence="3 4">
    <name type="scientific">Bradyrhizobium erythrophlei</name>
    <dbReference type="NCBI Taxonomy" id="1437360"/>
    <lineage>
        <taxon>Bacteria</taxon>
        <taxon>Pseudomonadati</taxon>
        <taxon>Pseudomonadota</taxon>
        <taxon>Alphaproteobacteria</taxon>
        <taxon>Hyphomicrobiales</taxon>
        <taxon>Nitrobacteraceae</taxon>
        <taxon>Bradyrhizobium</taxon>
    </lineage>
</organism>
<sequence length="106" mass="11402">MKKHLYLLCGALAAITIQHFSAFAETAKPDATATPPAAISAPLETNGLGSKKTAKDCDDEWRAQQDEMMKYDMTEESYVEQCSVADDVPVIPSETKTNPAPSAAPK</sequence>
<name>A0A1M5Q6D1_9BRAD</name>
<dbReference type="Proteomes" id="UP000189796">
    <property type="component" value="Chromosome I"/>
</dbReference>
<feature type="signal peptide" evidence="2">
    <location>
        <begin position="1"/>
        <end position="24"/>
    </location>
</feature>
<evidence type="ECO:0000313" key="3">
    <source>
        <dbReference type="EMBL" id="SHH09558.1"/>
    </source>
</evidence>
<dbReference type="RefSeq" id="WP_079602621.1">
    <property type="nucleotide sequence ID" value="NZ_LT670817.1"/>
</dbReference>
<feature type="chain" id="PRO_5012206355" description="Conjugative transfer region protein TrbK" evidence="2">
    <location>
        <begin position="25"/>
        <end position="106"/>
    </location>
</feature>
<protein>
    <recommendedName>
        <fullName evidence="5">Conjugative transfer region protein TrbK</fullName>
    </recommendedName>
</protein>
<feature type="region of interest" description="Disordered" evidence="1">
    <location>
        <begin position="84"/>
        <end position="106"/>
    </location>
</feature>
<keyword evidence="2" id="KW-0732">Signal</keyword>
<evidence type="ECO:0000313" key="4">
    <source>
        <dbReference type="Proteomes" id="UP000189796"/>
    </source>
</evidence>